<keyword evidence="3 13" id="KW-0235">DNA replication</keyword>
<dbReference type="PANTHER" id="PTHR30153">
    <property type="entry name" value="REPLICATIVE DNA HELICASE DNAB"/>
    <property type="match status" value="1"/>
</dbReference>
<gene>
    <name evidence="16" type="ORF">I215_13153</name>
</gene>
<dbReference type="InterPro" id="IPR007694">
    <property type="entry name" value="DNA_helicase_DnaB-like_C"/>
</dbReference>
<comment type="caution">
    <text evidence="16">The sequence shown here is derived from an EMBL/GenBank/DDBJ whole genome shotgun (WGS) entry which is preliminary data.</text>
</comment>
<dbReference type="Pfam" id="PF00772">
    <property type="entry name" value="DnaB"/>
    <property type="match status" value="1"/>
</dbReference>
<dbReference type="PANTHER" id="PTHR30153:SF2">
    <property type="entry name" value="REPLICATIVE DNA HELICASE"/>
    <property type="match status" value="1"/>
</dbReference>
<evidence type="ECO:0000256" key="2">
    <source>
        <dbReference type="ARBA" id="ARBA00022515"/>
    </source>
</evidence>
<dbReference type="GO" id="GO:0003677">
    <property type="term" value="F:DNA binding"/>
    <property type="evidence" value="ECO:0007669"/>
    <property type="project" value="UniProtKB-UniRule"/>
</dbReference>
<dbReference type="SUPFAM" id="SSF48024">
    <property type="entry name" value="N-terminal domain of DnaB helicase"/>
    <property type="match status" value="1"/>
</dbReference>
<keyword evidence="9" id="KW-0413">Isomerase</keyword>
<dbReference type="SMART" id="SM00382">
    <property type="entry name" value="AAA"/>
    <property type="match status" value="1"/>
</dbReference>
<accession>K2NZW9</accession>
<dbReference type="InterPro" id="IPR007692">
    <property type="entry name" value="DNA_helicase_DnaB"/>
</dbReference>
<evidence type="ECO:0000256" key="6">
    <source>
        <dbReference type="ARBA" id="ARBA00022806"/>
    </source>
</evidence>
<dbReference type="AlphaFoldDB" id="K2NZW9"/>
<evidence type="ECO:0000256" key="10">
    <source>
        <dbReference type="ARBA" id="ARBA00044932"/>
    </source>
</evidence>
<dbReference type="EC" id="5.6.2.3" evidence="12 13"/>
<dbReference type="FunFam" id="1.10.860.10:FF:000001">
    <property type="entry name" value="Replicative DNA helicase"/>
    <property type="match status" value="1"/>
</dbReference>
<evidence type="ECO:0000259" key="15">
    <source>
        <dbReference type="PROSITE" id="PS51199"/>
    </source>
</evidence>
<dbReference type="GO" id="GO:0043139">
    <property type="term" value="F:5'-3' DNA helicase activity"/>
    <property type="evidence" value="ECO:0007669"/>
    <property type="project" value="UniProtKB-EC"/>
</dbReference>
<dbReference type="SUPFAM" id="SSF52540">
    <property type="entry name" value="P-loop containing nucleoside triphosphate hydrolases"/>
    <property type="match status" value="1"/>
</dbReference>
<dbReference type="NCBIfam" id="TIGR00665">
    <property type="entry name" value="DnaB"/>
    <property type="match status" value="1"/>
</dbReference>
<dbReference type="InterPro" id="IPR016136">
    <property type="entry name" value="DNA_helicase_N/primase_C"/>
</dbReference>
<dbReference type="eggNOG" id="COG0305">
    <property type="taxonomic scope" value="Bacteria"/>
</dbReference>
<dbReference type="InterPro" id="IPR007693">
    <property type="entry name" value="DNA_helicase_DnaB-like_N"/>
</dbReference>
<evidence type="ECO:0000256" key="1">
    <source>
        <dbReference type="ARBA" id="ARBA00008428"/>
    </source>
</evidence>
<organism evidence="16 17">
    <name type="scientific">Galbibacter marinus</name>
    <dbReference type="NCBI Taxonomy" id="555500"/>
    <lineage>
        <taxon>Bacteria</taxon>
        <taxon>Pseudomonadati</taxon>
        <taxon>Bacteroidota</taxon>
        <taxon>Flavobacteriia</taxon>
        <taxon>Flavobacteriales</taxon>
        <taxon>Flavobacteriaceae</taxon>
        <taxon>Galbibacter</taxon>
    </lineage>
</organism>
<dbReference type="RefSeq" id="WP_008992469.1">
    <property type="nucleotide sequence ID" value="NZ_AMSG01000025.1"/>
</dbReference>
<dbReference type="Gene3D" id="3.40.50.300">
    <property type="entry name" value="P-loop containing nucleotide triphosphate hydrolases"/>
    <property type="match status" value="1"/>
</dbReference>
<evidence type="ECO:0000256" key="5">
    <source>
        <dbReference type="ARBA" id="ARBA00022801"/>
    </source>
</evidence>
<dbReference type="EMBL" id="AMSG01000025">
    <property type="protein sequence ID" value="EKF54298.1"/>
    <property type="molecule type" value="Genomic_DNA"/>
</dbReference>
<dbReference type="GO" id="GO:0006269">
    <property type="term" value="P:DNA replication, synthesis of primer"/>
    <property type="evidence" value="ECO:0007669"/>
    <property type="project" value="UniProtKB-UniRule"/>
</dbReference>
<dbReference type="CDD" id="cd00984">
    <property type="entry name" value="DnaB_C"/>
    <property type="match status" value="1"/>
</dbReference>
<protein>
    <recommendedName>
        <fullName evidence="12 13">Replicative DNA helicase</fullName>
        <ecNumber evidence="12 13">5.6.2.3</ecNumber>
    </recommendedName>
</protein>
<feature type="compositionally biased region" description="Polar residues" evidence="14">
    <location>
        <begin position="476"/>
        <end position="491"/>
    </location>
</feature>
<dbReference type="Proteomes" id="UP000007364">
    <property type="component" value="Unassembled WGS sequence"/>
</dbReference>
<dbReference type="GO" id="GO:0005524">
    <property type="term" value="F:ATP binding"/>
    <property type="evidence" value="ECO:0007669"/>
    <property type="project" value="UniProtKB-UniRule"/>
</dbReference>
<evidence type="ECO:0000256" key="8">
    <source>
        <dbReference type="ARBA" id="ARBA00023125"/>
    </source>
</evidence>
<dbReference type="STRING" id="555500.I215_13153"/>
<dbReference type="FunFam" id="3.40.50.300:FF:000076">
    <property type="entry name" value="Replicative DNA helicase"/>
    <property type="match status" value="1"/>
</dbReference>
<feature type="domain" description="SF4 helicase" evidence="15">
    <location>
        <begin position="194"/>
        <end position="469"/>
    </location>
</feature>
<dbReference type="InterPro" id="IPR036185">
    <property type="entry name" value="DNA_heli_DnaB-like_N_sf"/>
</dbReference>
<evidence type="ECO:0000256" key="9">
    <source>
        <dbReference type="ARBA" id="ARBA00023235"/>
    </source>
</evidence>
<dbReference type="GO" id="GO:0016887">
    <property type="term" value="F:ATP hydrolysis activity"/>
    <property type="evidence" value="ECO:0007669"/>
    <property type="project" value="RHEA"/>
</dbReference>
<evidence type="ECO:0000256" key="12">
    <source>
        <dbReference type="NCBIfam" id="TIGR00665"/>
    </source>
</evidence>
<keyword evidence="17" id="KW-1185">Reference proteome</keyword>
<keyword evidence="7 13" id="KW-0067">ATP-binding</keyword>
<evidence type="ECO:0000256" key="4">
    <source>
        <dbReference type="ARBA" id="ARBA00022741"/>
    </source>
</evidence>
<comment type="similarity">
    <text evidence="1 13">Belongs to the helicase family. DnaB subfamily.</text>
</comment>
<dbReference type="InterPro" id="IPR027417">
    <property type="entry name" value="P-loop_NTPase"/>
</dbReference>
<evidence type="ECO:0000256" key="3">
    <source>
        <dbReference type="ARBA" id="ARBA00022705"/>
    </source>
</evidence>
<dbReference type="GO" id="GO:0042802">
    <property type="term" value="F:identical protein binding"/>
    <property type="evidence" value="ECO:0007669"/>
    <property type="project" value="UniProtKB-ARBA"/>
</dbReference>
<evidence type="ECO:0000256" key="7">
    <source>
        <dbReference type="ARBA" id="ARBA00022840"/>
    </source>
</evidence>
<name>K2NZW9_9FLAO</name>
<keyword evidence="6 13" id="KW-0347">Helicase</keyword>
<dbReference type="GO" id="GO:1990077">
    <property type="term" value="C:primosome complex"/>
    <property type="evidence" value="ECO:0007669"/>
    <property type="project" value="UniProtKB-UniRule"/>
</dbReference>
<comment type="catalytic activity">
    <reaction evidence="11 13">
        <text>ATP + H2O = ADP + phosphate + H(+)</text>
        <dbReference type="Rhea" id="RHEA:13065"/>
        <dbReference type="ChEBI" id="CHEBI:15377"/>
        <dbReference type="ChEBI" id="CHEBI:15378"/>
        <dbReference type="ChEBI" id="CHEBI:30616"/>
        <dbReference type="ChEBI" id="CHEBI:43474"/>
        <dbReference type="ChEBI" id="CHEBI:456216"/>
        <dbReference type="EC" id="5.6.2.3"/>
    </reaction>
</comment>
<evidence type="ECO:0000256" key="14">
    <source>
        <dbReference type="SAM" id="MobiDB-lite"/>
    </source>
</evidence>
<keyword evidence="2 13" id="KW-0639">Primosome</keyword>
<reference evidence="16 17" key="1">
    <citation type="journal article" date="2012" name="J. Bacteriol.">
        <title>Genome Sequence of Galbibacter marinum Type Strain ck-I2-15.</title>
        <authorList>
            <person name="Lai Q."/>
            <person name="Li C."/>
            <person name="Shao Z."/>
        </authorList>
    </citation>
    <scope>NUCLEOTIDE SEQUENCE [LARGE SCALE GENOMIC DNA]</scope>
    <source>
        <strain evidence="17">ck-I2-15</strain>
    </source>
</reference>
<evidence type="ECO:0000256" key="11">
    <source>
        <dbReference type="ARBA" id="ARBA00048954"/>
    </source>
</evidence>
<evidence type="ECO:0000313" key="17">
    <source>
        <dbReference type="Proteomes" id="UP000007364"/>
    </source>
</evidence>
<comment type="function">
    <text evidence="10 13">The main replicative DNA helicase, it participates in initiation and elongation during chromosome replication. Travels ahead of the DNA replisome, separating dsDNA into templates for DNA synthesis. A processive ATP-dependent 5'-3' DNA helicase it has DNA-dependent ATPase activity.</text>
</comment>
<dbReference type="OrthoDB" id="9773982at2"/>
<dbReference type="GO" id="GO:0005829">
    <property type="term" value="C:cytosol"/>
    <property type="evidence" value="ECO:0007669"/>
    <property type="project" value="TreeGrafter"/>
</dbReference>
<dbReference type="PROSITE" id="PS51199">
    <property type="entry name" value="SF4_HELICASE"/>
    <property type="match status" value="1"/>
</dbReference>
<keyword evidence="4 13" id="KW-0547">Nucleotide-binding</keyword>
<feature type="region of interest" description="Disordered" evidence="14">
    <location>
        <begin position="476"/>
        <end position="511"/>
    </location>
</feature>
<dbReference type="InterPro" id="IPR003593">
    <property type="entry name" value="AAA+_ATPase"/>
</dbReference>
<dbReference type="Gene3D" id="1.10.860.10">
    <property type="entry name" value="DNAb Helicase, Chain A"/>
    <property type="match status" value="1"/>
</dbReference>
<proteinExistence type="inferred from homology"/>
<evidence type="ECO:0000256" key="13">
    <source>
        <dbReference type="RuleBase" id="RU362085"/>
    </source>
</evidence>
<dbReference type="PATRIC" id="fig|555500.3.peg.2712"/>
<sequence>MEKLNPIQGVRIDKSSVIPLEKGKIPPQATDLEEAVLGAMMIDKKGVDEAIDILSPDAFYKESHKHIFEAIVQLFESSEPVDLLTVSARLKQNKRLEAVGGDFYLIQLTKKVSSSAHIEFHSRIILQKFIQRSLIKISSEIIQEAYDDGTDVFDLLDSAESKLYEVTQGNIKKSSETAQSLVIQAKKKIEEISNKEGLSGIPSGFDRLDKLTSGWQPSDLIIVAARPGMGKTALTLSMARNIAVNSNIPVAFFSLEMSSVQLITRLISSETGLSSEKLRTGKLEKHEWEQLNVKVKGLETAPLFIDDTPSLSIFDLRAKARRLASQHGIRLIVIDYLQLMTAGGSQKGGNREQEISTISRNLKALAKELDVPVIALSQLSRAVETRGGSKRPLLSDLRESGAIEQDADIVSFIYRPEYYKIDEWDDEERSPTQGQAEFIVAKHRNGGLENIRLKFVGHLGKFDNLDDFDSPFEFQSKMNANDDNPFSTSDLPSADEAFGSSINDDDGDVPF</sequence>
<dbReference type="Pfam" id="PF03796">
    <property type="entry name" value="DnaB_C"/>
    <property type="match status" value="1"/>
</dbReference>
<keyword evidence="8 13" id="KW-0238">DNA-binding</keyword>
<evidence type="ECO:0000313" key="16">
    <source>
        <dbReference type="EMBL" id="EKF54298.1"/>
    </source>
</evidence>
<keyword evidence="5 13" id="KW-0378">Hydrolase</keyword>